<protein>
    <submittedName>
        <fullName evidence="1">DNA primase</fullName>
    </submittedName>
</protein>
<feature type="non-terminal residue" evidence="1">
    <location>
        <position position="135"/>
    </location>
</feature>
<name>A0A8K0Y124_9ENTR</name>
<comment type="caution">
    <text evidence="1">The sequence shown here is derived from an EMBL/GenBank/DDBJ whole genome shotgun (WGS) entry which is preliminary data.</text>
</comment>
<reference evidence="1" key="1">
    <citation type="submission" date="2021-01" db="EMBL/GenBank/DDBJ databases">
        <title>Intestinitalea alba gen. nov., sp. nov., a novel genus of the family Enterobacteriaceae, isolated from the gut of the plastic-eating mealworm Tenebrio molitor L.</title>
        <authorList>
            <person name="Yang Y."/>
        </authorList>
    </citation>
    <scope>NUCLEOTIDE SEQUENCE</scope>
    <source>
        <strain evidence="1">BIT-L3</strain>
    </source>
</reference>
<evidence type="ECO:0000313" key="1">
    <source>
        <dbReference type="EMBL" id="MBK4717229.1"/>
    </source>
</evidence>
<evidence type="ECO:0000313" key="2">
    <source>
        <dbReference type="Proteomes" id="UP000659047"/>
    </source>
</evidence>
<dbReference type="AlphaFoldDB" id="A0A8K0Y124"/>
<keyword evidence="2" id="KW-1185">Reference proteome</keyword>
<dbReference type="Proteomes" id="UP000659047">
    <property type="component" value="Unassembled WGS sequence"/>
</dbReference>
<accession>A0A8K0Y124</accession>
<sequence length="135" mass="14395">YALKSGNAEKALGLALEQAVRMEPVTQQVPEPGDKLPYLAAQPAPQSAPLPAAVAPAVAAPVACEVTPAGELLLRSGPRVWRVRGWQKNTLSEVMKVNVQVLDESTGAFHVDSFDMYHAKQRQAYVSTAASELAC</sequence>
<proteinExistence type="predicted"/>
<dbReference type="EMBL" id="JAEPBH010000185">
    <property type="protein sequence ID" value="MBK4717229.1"/>
    <property type="molecule type" value="Genomic_DNA"/>
</dbReference>
<gene>
    <name evidence="1" type="ORF">JJB97_18380</name>
</gene>
<feature type="non-terminal residue" evidence="1">
    <location>
        <position position="1"/>
    </location>
</feature>
<organism evidence="1 2">
    <name type="scientific">Tenebrionibacter intestinalis</name>
    <dbReference type="NCBI Taxonomy" id="2799638"/>
    <lineage>
        <taxon>Bacteria</taxon>
        <taxon>Pseudomonadati</taxon>
        <taxon>Pseudomonadota</taxon>
        <taxon>Gammaproteobacteria</taxon>
        <taxon>Enterobacterales</taxon>
        <taxon>Enterobacteriaceae</taxon>
        <taxon>Tenebrionibacter/Tenebrionicola group</taxon>
        <taxon>Tenebrionibacter</taxon>
    </lineage>
</organism>